<dbReference type="Proteomes" id="UP000298154">
    <property type="component" value="Unassembled WGS sequence"/>
</dbReference>
<sequence length="264" mass="28170">MNQTPTPDTSPDFVQSLARGLAVIAAFSAERPRMTLTEVAAVTDLTRATARRFLVTLEHLGYVRSDTRQFSLTPRVLELGYSYLSALRLPDVIAPRLQELSAQLHESASAAVLDGGDITYIARSAGRKIMQVQITVGTRFPAYATAMGRVLLAALPRTDAASLIEASSPRALTPHTKTSLTDLQACLHEVRHAGYSLVDEEHELGLRSLAMPIHDSRGNVLAAINVSTVARAPIADTLVALLPGLRATALLVNADLAATGTSLV</sequence>
<organism evidence="9 10">
    <name type="scientific">Cryobacterium ruanii</name>
    <dbReference type="NCBI Taxonomy" id="1259197"/>
    <lineage>
        <taxon>Bacteria</taxon>
        <taxon>Bacillati</taxon>
        <taxon>Actinomycetota</taxon>
        <taxon>Actinomycetes</taxon>
        <taxon>Micrococcales</taxon>
        <taxon>Microbacteriaceae</taxon>
        <taxon>Cryobacterium</taxon>
    </lineage>
</organism>
<comment type="caution">
    <text evidence="9">The sequence shown here is derived from an EMBL/GenBank/DDBJ whole genome shotgun (WGS) entry which is preliminary data.</text>
</comment>
<dbReference type="InterPro" id="IPR029016">
    <property type="entry name" value="GAF-like_dom_sf"/>
</dbReference>
<dbReference type="PROSITE" id="PS51077">
    <property type="entry name" value="HTH_ICLR"/>
    <property type="match status" value="1"/>
</dbReference>
<dbReference type="OrthoDB" id="9807558at2"/>
<dbReference type="PROSITE" id="PS51078">
    <property type="entry name" value="ICLR_ED"/>
    <property type="match status" value="1"/>
</dbReference>
<evidence type="ECO:0000313" key="10">
    <source>
        <dbReference type="Proteomes" id="UP000298154"/>
    </source>
</evidence>
<dbReference type="InterPro" id="IPR014757">
    <property type="entry name" value="Tscrpt_reg_IclR_C"/>
</dbReference>
<name>A0A4R9AN42_9MICO</name>
<dbReference type="GO" id="GO:0045893">
    <property type="term" value="P:positive regulation of DNA-templated transcription"/>
    <property type="evidence" value="ECO:0007669"/>
    <property type="project" value="InterPro"/>
</dbReference>
<dbReference type="SMART" id="SM00346">
    <property type="entry name" value="HTH_ICLR"/>
    <property type="match status" value="1"/>
</dbReference>
<evidence type="ECO:0000259" key="7">
    <source>
        <dbReference type="PROSITE" id="PS51077"/>
    </source>
</evidence>
<feature type="domain" description="IclR-ED" evidence="8">
    <location>
        <begin position="75"/>
        <end position="258"/>
    </location>
</feature>
<dbReference type="EMBL" id="SOHK01000015">
    <property type="protein sequence ID" value="TFD65135.1"/>
    <property type="molecule type" value="Genomic_DNA"/>
</dbReference>
<dbReference type="GO" id="GO:0003677">
    <property type="term" value="F:DNA binding"/>
    <property type="evidence" value="ECO:0007669"/>
    <property type="project" value="UniProtKB-KW"/>
</dbReference>
<keyword evidence="1" id="KW-0319">Glycerol metabolism</keyword>
<dbReference type="SUPFAM" id="SSF46785">
    <property type="entry name" value="Winged helix' DNA-binding domain"/>
    <property type="match status" value="1"/>
</dbReference>
<dbReference type="InterPro" id="IPR036388">
    <property type="entry name" value="WH-like_DNA-bd_sf"/>
</dbReference>
<keyword evidence="4" id="KW-0804">Transcription</keyword>
<evidence type="ECO:0000256" key="5">
    <source>
        <dbReference type="ARBA" id="ARBA00058938"/>
    </source>
</evidence>
<evidence type="ECO:0000256" key="1">
    <source>
        <dbReference type="ARBA" id="ARBA00022798"/>
    </source>
</evidence>
<dbReference type="PANTHER" id="PTHR30136">
    <property type="entry name" value="HELIX-TURN-HELIX TRANSCRIPTIONAL REGULATOR, ICLR FAMILY"/>
    <property type="match status" value="1"/>
</dbReference>
<dbReference type="Pfam" id="PF01614">
    <property type="entry name" value="IclR_C"/>
    <property type="match status" value="1"/>
</dbReference>
<proteinExistence type="predicted"/>
<dbReference type="Pfam" id="PF09339">
    <property type="entry name" value="HTH_IclR"/>
    <property type="match status" value="1"/>
</dbReference>
<dbReference type="GO" id="GO:0045892">
    <property type="term" value="P:negative regulation of DNA-templated transcription"/>
    <property type="evidence" value="ECO:0007669"/>
    <property type="project" value="TreeGrafter"/>
</dbReference>
<dbReference type="NCBIfam" id="TIGR02431">
    <property type="entry name" value="pcaR_pcaU"/>
    <property type="match status" value="1"/>
</dbReference>
<evidence type="ECO:0000256" key="4">
    <source>
        <dbReference type="ARBA" id="ARBA00023163"/>
    </source>
</evidence>
<dbReference type="GO" id="GO:0003700">
    <property type="term" value="F:DNA-binding transcription factor activity"/>
    <property type="evidence" value="ECO:0007669"/>
    <property type="project" value="TreeGrafter"/>
</dbReference>
<dbReference type="RefSeq" id="WP_134555890.1">
    <property type="nucleotide sequence ID" value="NZ_SOHK01000015.1"/>
</dbReference>
<keyword evidence="10" id="KW-1185">Reference proteome</keyword>
<dbReference type="AlphaFoldDB" id="A0A4R9AN42"/>
<dbReference type="GO" id="GO:0046278">
    <property type="term" value="P:3,4-dihydroxybenzoate metabolic process"/>
    <property type="evidence" value="ECO:0007669"/>
    <property type="project" value="InterPro"/>
</dbReference>
<keyword evidence="3" id="KW-0238">DNA-binding</keyword>
<dbReference type="Gene3D" id="3.30.450.40">
    <property type="match status" value="1"/>
</dbReference>
<evidence type="ECO:0000259" key="8">
    <source>
        <dbReference type="PROSITE" id="PS51078"/>
    </source>
</evidence>
<gene>
    <name evidence="9" type="ORF">E3T47_09725</name>
</gene>
<dbReference type="InterPro" id="IPR036390">
    <property type="entry name" value="WH_DNA-bd_sf"/>
</dbReference>
<dbReference type="PANTHER" id="PTHR30136:SF34">
    <property type="entry name" value="TRANSCRIPTIONAL REGULATOR"/>
    <property type="match status" value="1"/>
</dbReference>
<dbReference type="SUPFAM" id="SSF55781">
    <property type="entry name" value="GAF domain-like"/>
    <property type="match status" value="1"/>
</dbReference>
<dbReference type="InterPro" id="IPR012794">
    <property type="entry name" value="PcaR_PcaU"/>
</dbReference>
<keyword evidence="2" id="KW-0805">Transcription regulation</keyword>
<evidence type="ECO:0000313" key="9">
    <source>
        <dbReference type="EMBL" id="TFD65135.1"/>
    </source>
</evidence>
<comment type="function">
    <text evidence="5">May be an activator protein for the gylABX operon.</text>
</comment>
<feature type="domain" description="HTH iclR-type" evidence="7">
    <location>
        <begin position="14"/>
        <end position="74"/>
    </location>
</feature>
<reference evidence="9 10" key="1">
    <citation type="submission" date="2019-03" db="EMBL/GenBank/DDBJ databases">
        <title>Genomics of glacier-inhabiting Cryobacterium strains.</title>
        <authorList>
            <person name="Liu Q."/>
            <person name="Xin Y.-H."/>
        </authorList>
    </citation>
    <scope>NUCLEOTIDE SEQUENCE [LARGE SCALE GENOMIC DNA]</scope>
    <source>
        <strain evidence="9 10">Sr36</strain>
    </source>
</reference>
<dbReference type="InterPro" id="IPR005471">
    <property type="entry name" value="Tscrpt_reg_IclR_N"/>
</dbReference>
<evidence type="ECO:0000256" key="2">
    <source>
        <dbReference type="ARBA" id="ARBA00023015"/>
    </source>
</evidence>
<protein>
    <recommendedName>
        <fullName evidence="6">Glycerol operon regulatory protein</fullName>
    </recommendedName>
</protein>
<accession>A0A4R9AN42</accession>
<dbReference type="GO" id="GO:0006071">
    <property type="term" value="P:glycerol metabolic process"/>
    <property type="evidence" value="ECO:0007669"/>
    <property type="project" value="UniProtKB-KW"/>
</dbReference>
<dbReference type="InterPro" id="IPR050707">
    <property type="entry name" value="HTH_MetabolicPath_Reg"/>
</dbReference>
<dbReference type="Gene3D" id="1.10.10.10">
    <property type="entry name" value="Winged helix-like DNA-binding domain superfamily/Winged helix DNA-binding domain"/>
    <property type="match status" value="1"/>
</dbReference>
<evidence type="ECO:0000256" key="3">
    <source>
        <dbReference type="ARBA" id="ARBA00023125"/>
    </source>
</evidence>
<dbReference type="FunFam" id="1.10.10.10:FF:000056">
    <property type="entry name" value="IclR family transcriptional regulator"/>
    <property type="match status" value="1"/>
</dbReference>
<evidence type="ECO:0000256" key="6">
    <source>
        <dbReference type="ARBA" id="ARBA00070406"/>
    </source>
</evidence>